<evidence type="ECO:0000313" key="4">
    <source>
        <dbReference type="Proteomes" id="UP000005753"/>
    </source>
</evidence>
<name>I5ARN7_EUBC6</name>
<protein>
    <submittedName>
        <fullName evidence="3">von Willebrand factor type A-like protein</fullName>
    </submittedName>
</protein>
<dbReference type="SUPFAM" id="SSF53300">
    <property type="entry name" value="vWA-like"/>
    <property type="match status" value="1"/>
</dbReference>
<evidence type="ECO:0000313" key="3">
    <source>
        <dbReference type="EMBL" id="EIM56460.1"/>
    </source>
</evidence>
<keyword evidence="4" id="KW-1185">Reference proteome</keyword>
<organism evidence="3 4">
    <name type="scientific">Eubacterium cellulosolvens (strain ATCC 43171 / JCM 9499 / 6)</name>
    <name type="common">Cillobacterium cellulosolvens</name>
    <dbReference type="NCBI Taxonomy" id="633697"/>
    <lineage>
        <taxon>Bacteria</taxon>
        <taxon>Bacillati</taxon>
        <taxon>Bacillota</taxon>
        <taxon>Clostridia</taxon>
        <taxon>Eubacteriales</taxon>
        <taxon>Eubacteriaceae</taxon>
        <taxon>Eubacterium</taxon>
    </lineage>
</organism>
<feature type="transmembrane region" description="Helical" evidence="1">
    <location>
        <begin position="6"/>
        <end position="26"/>
    </location>
</feature>
<dbReference type="InterPro" id="IPR036465">
    <property type="entry name" value="vWFA_dom_sf"/>
</dbReference>
<dbReference type="Proteomes" id="UP000005753">
    <property type="component" value="Chromosome"/>
</dbReference>
<dbReference type="STRING" id="633697.EubceDRAFT1_0621"/>
<dbReference type="HOGENOM" id="CLU_046646_1_0_9"/>
<dbReference type="InterPro" id="IPR002035">
    <property type="entry name" value="VWF_A"/>
</dbReference>
<feature type="transmembrane region" description="Helical" evidence="1">
    <location>
        <begin position="345"/>
        <end position="365"/>
    </location>
</feature>
<proteinExistence type="predicted"/>
<sequence>MELKNPLFLMVGIPVVIAAVVVFHLIKMKMQYSGGVKAANTRFVKELPEYKKLKRFRNILGYATEAALIVSMIASLTLLARPYKTETTGSGVKKRDIFLCMDVSYSIYNLNAELVDRLQKVVSGMKDDRFGIAIYNTSTVLYVPMTDDYDFVVKKLEDIKEYFILQKQYMDKFGKYNYTSEIPDEDMDEYKRLRTELDYYDAGTLVDNMTKGSSLIGEGLASCMYDFPRLEKQNRTRVIIMSTDNAQEERSKPLVELQEAAELCKKNDITVFGIFPNKSQFDQDMSMDYETDKEAMRECVELTGGSFYEESDSLSVDDIITDIQRKEAMEVEEITTTREVDQPKVPLTVLMIGLLTAFGCGMMLMRGWKLK</sequence>
<dbReference type="Gene3D" id="3.40.50.410">
    <property type="entry name" value="von Willebrand factor, type A domain"/>
    <property type="match status" value="1"/>
</dbReference>
<feature type="domain" description="VWFA" evidence="2">
    <location>
        <begin position="94"/>
        <end position="315"/>
    </location>
</feature>
<reference evidence="3 4" key="1">
    <citation type="submission" date="2010-08" db="EMBL/GenBank/DDBJ databases">
        <authorList>
            <consortium name="US DOE Joint Genome Institute (JGI-PGF)"/>
            <person name="Lucas S."/>
            <person name="Copeland A."/>
            <person name="Lapidus A."/>
            <person name="Cheng J.-F."/>
            <person name="Bruce D."/>
            <person name="Goodwin L."/>
            <person name="Pitluck S."/>
            <person name="Land M.L."/>
            <person name="Hauser L."/>
            <person name="Chang Y.-J."/>
            <person name="Anderson I.J."/>
            <person name="Johnson E."/>
            <person name="Mulhopadhyay B."/>
            <person name="Kyrpides N."/>
            <person name="Woyke T.J."/>
        </authorList>
    </citation>
    <scope>NUCLEOTIDE SEQUENCE [LARGE SCALE GENOMIC DNA]</scope>
    <source>
        <strain evidence="3 4">6</strain>
    </source>
</reference>
<dbReference type="EMBL" id="CM001487">
    <property type="protein sequence ID" value="EIM56460.1"/>
    <property type="molecule type" value="Genomic_DNA"/>
</dbReference>
<keyword evidence="1" id="KW-0812">Transmembrane</keyword>
<dbReference type="AlphaFoldDB" id="I5ARN7"/>
<dbReference type="SMART" id="SM00327">
    <property type="entry name" value="VWA"/>
    <property type="match status" value="1"/>
</dbReference>
<accession>I5ARN7</accession>
<keyword evidence="1" id="KW-0472">Membrane</keyword>
<feature type="transmembrane region" description="Helical" evidence="1">
    <location>
        <begin position="59"/>
        <end position="80"/>
    </location>
</feature>
<evidence type="ECO:0000256" key="1">
    <source>
        <dbReference type="SAM" id="Phobius"/>
    </source>
</evidence>
<evidence type="ECO:0000259" key="2">
    <source>
        <dbReference type="SMART" id="SM00327"/>
    </source>
</evidence>
<gene>
    <name evidence="3" type="ORF">EubceDRAFT1_0621</name>
</gene>
<dbReference type="OrthoDB" id="4623238at2"/>
<keyword evidence="1" id="KW-1133">Transmembrane helix</keyword>
<reference evidence="3 4" key="2">
    <citation type="submission" date="2012-02" db="EMBL/GenBank/DDBJ databases">
        <title>Improved High-Quality Draft sequence of Eubacterium cellulosolvens 6.</title>
        <authorList>
            <consortium name="US DOE Joint Genome Institute"/>
            <person name="Lucas S."/>
            <person name="Han J."/>
            <person name="Lapidus A."/>
            <person name="Cheng J.-F."/>
            <person name="Goodwin L."/>
            <person name="Pitluck S."/>
            <person name="Peters L."/>
            <person name="Mikhailova N."/>
            <person name="Gu W."/>
            <person name="Detter J.C."/>
            <person name="Han C."/>
            <person name="Tapia R."/>
            <person name="Land M."/>
            <person name="Hauser L."/>
            <person name="Kyrpides N."/>
            <person name="Ivanova N."/>
            <person name="Pagani I."/>
            <person name="Johnson E."/>
            <person name="Mukhopadhyay B."/>
            <person name="Anderson I."/>
            <person name="Woyke T."/>
        </authorList>
    </citation>
    <scope>NUCLEOTIDE SEQUENCE [LARGE SCALE GENOMIC DNA]</scope>
    <source>
        <strain evidence="3 4">6</strain>
    </source>
</reference>
<dbReference type="eggNOG" id="COG2304">
    <property type="taxonomic scope" value="Bacteria"/>
</dbReference>